<dbReference type="OrthoDB" id="46583at2759"/>
<gene>
    <name evidence="12" type="primary">snapc3</name>
</gene>
<evidence type="ECO:0000256" key="5">
    <source>
        <dbReference type="ARBA" id="ARBA00023125"/>
    </source>
</evidence>
<organism evidence="11">
    <name type="scientific">Callorhinchus milii</name>
    <name type="common">Ghost shark</name>
    <dbReference type="NCBI Taxonomy" id="7868"/>
    <lineage>
        <taxon>Eukaryota</taxon>
        <taxon>Metazoa</taxon>
        <taxon>Chordata</taxon>
        <taxon>Craniata</taxon>
        <taxon>Vertebrata</taxon>
        <taxon>Chondrichthyes</taxon>
        <taxon>Holocephali</taxon>
        <taxon>Chimaeriformes</taxon>
        <taxon>Callorhinchidae</taxon>
        <taxon>Callorhinchus</taxon>
    </lineage>
</organism>
<reference evidence="13" key="1">
    <citation type="journal article" date="2006" name="Science">
        <title>Ancient noncoding elements conserved in the human genome.</title>
        <authorList>
            <person name="Venkatesh B."/>
            <person name="Kirkness E.F."/>
            <person name="Loh Y.H."/>
            <person name="Halpern A.L."/>
            <person name="Lee A.P."/>
            <person name="Johnson J."/>
            <person name="Dandona N."/>
            <person name="Viswanathan L.D."/>
            <person name="Tay A."/>
            <person name="Venter J.C."/>
            <person name="Strausberg R.L."/>
            <person name="Brenner S."/>
        </authorList>
    </citation>
    <scope>NUCLEOTIDE SEQUENCE [LARGE SCALE GENOMIC DNA]</scope>
</reference>
<evidence type="ECO:0000256" key="6">
    <source>
        <dbReference type="ARBA" id="ARBA00023163"/>
    </source>
</evidence>
<accession>V9KGE9</accession>
<dbReference type="GO" id="GO:0003681">
    <property type="term" value="F:bent DNA binding"/>
    <property type="evidence" value="ECO:0007669"/>
    <property type="project" value="TreeGrafter"/>
</dbReference>
<dbReference type="Proteomes" id="UP000314986">
    <property type="component" value="Unassembled WGS sequence"/>
</dbReference>
<dbReference type="KEGG" id="cmk:103177693"/>
<comment type="subcellular location">
    <subcellularLocation>
        <location evidence="1">Nucleus</location>
    </subcellularLocation>
</comment>
<evidence type="ECO:0000256" key="9">
    <source>
        <dbReference type="ARBA" id="ARBA00025958"/>
    </source>
</evidence>
<dbReference type="GO" id="GO:0019185">
    <property type="term" value="C:snRNA-activating protein complex"/>
    <property type="evidence" value="ECO:0007669"/>
    <property type="project" value="TreeGrafter"/>
</dbReference>
<evidence type="ECO:0000256" key="2">
    <source>
        <dbReference type="ARBA" id="ARBA00010410"/>
    </source>
</evidence>
<evidence type="ECO:0000256" key="1">
    <source>
        <dbReference type="ARBA" id="ARBA00004123"/>
    </source>
</evidence>
<evidence type="ECO:0000313" key="11">
    <source>
        <dbReference type="EMBL" id="AFO97088.1"/>
    </source>
</evidence>
<keyword evidence="4" id="KW-0805">Transcription regulation</keyword>
<dbReference type="PANTHER" id="PTHR13421:SF16">
    <property type="entry name" value="SNRNA-ACTIVATING PROTEIN COMPLEX SUBUNIT 3"/>
    <property type="match status" value="1"/>
</dbReference>
<evidence type="ECO:0000313" key="12">
    <source>
        <dbReference type="Ensembl" id="ENSCMIP00000041734.1"/>
    </source>
</evidence>
<dbReference type="RefSeq" id="XP_007890177.1">
    <property type="nucleotide sequence ID" value="XM_007891986.2"/>
</dbReference>
<comment type="function">
    <text evidence="8">Part of the SNAPc complex required for the transcription of both RNA polymerase II and III small-nuclear RNA genes. Binds to the proximal sequence element (PSE), a non-TATA-box basal promoter element common to these 2 types of genes. Recruits TBP and BRF2 to the U6 snRNA TATA box.</text>
</comment>
<dbReference type="GeneTree" id="ENSGT00390000005708"/>
<reference evidence="11 13" key="3">
    <citation type="journal article" date="2014" name="Nature">
        <title>Elephant shark genome provides unique insights into gnathostome evolution.</title>
        <authorList>
            <consortium name="International Elephant Shark Genome Sequencing Consortium"/>
            <person name="Venkatesh B."/>
            <person name="Lee A.P."/>
            <person name="Ravi V."/>
            <person name="Maurya A.K."/>
            <person name="Lian M.M."/>
            <person name="Swann J.B."/>
            <person name="Ohta Y."/>
            <person name="Flajnik M.F."/>
            <person name="Sutoh Y."/>
            <person name="Kasahara M."/>
            <person name="Hoon S."/>
            <person name="Gangu V."/>
            <person name="Roy S.W."/>
            <person name="Irimia M."/>
            <person name="Korzh V."/>
            <person name="Kondrychyn I."/>
            <person name="Lim Z.W."/>
            <person name="Tay B.H."/>
            <person name="Tohari S."/>
            <person name="Kong K.W."/>
            <person name="Ho S."/>
            <person name="Lorente-Galdos B."/>
            <person name="Quilez J."/>
            <person name="Marques-Bonet T."/>
            <person name="Raney B.J."/>
            <person name="Ingham P.W."/>
            <person name="Tay A."/>
            <person name="Hillier L.W."/>
            <person name="Minx P."/>
            <person name="Boehm T."/>
            <person name="Wilson R.K."/>
            <person name="Brenner S."/>
            <person name="Warren W.C."/>
        </authorList>
    </citation>
    <scope>NUCLEOTIDE SEQUENCE</scope>
    <source>
        <tissue evidence="11">Testis</tissue>
    </source>
</reference>
<dbReference type="AlphaFoldDB" id="V9KGE9"/>
<evidence type="ECO:0000256" key="8">
    <source>
        <dbReference type="ARBA" id="ARBA00025193"/>
    </source>
</evidence>
<protein>
    <recommendedName>
        <fullName evidence="3">snRNA-activating protein complex subunit 3</fullName>
    </recommendedName>
    <alternativeName>
        <fullName evidence="10">Small nuclear RNA-activating complex polypeptide 3</fullName>
    </alternativeName>
</protein>
<evidence type="ECO:0000256" key="7">
    <source>
        <dbReference type="ARBA" id="ARBA00023242"/>
    </source>
</evidence>
<keyword evidence="5" id="KW-0238">DNA-binding</keyword>
<keyword evidence="6" id="KW-0804">Transcription</keyword>
<reference evidence="13" key="2">
    <citation type="journal article" date="2007" name="PLoS Biol.">
        <title>Survey sequencing and comparative analysis of the elephant shark (Callorhinchus milii) genome.</title>
        <authorList>
            <person name="Venkatesh B."/>
            <person name="Kirkness E.F."/>
            <person name="Loh Y.H."/>
            <person name="Halpern A.L."/>
            <person name="Lee A.P."/>
            <person name="Johnson J."/>
            <person name="Dandona N."/>
            <person name="Viswanathan L.D."/>
            <person name="Tay A."/>
            <person name="Venter J.C."/>
            <person name="Strausberg R.L."/>
            <person name="Brenner S."/>
        </authorList>
    </citation>
    <scope>NUCLEOTIDE SEQUENCE [LARGE SCALE GENOMIC DNA]</scope>
</reference>
<keyword evidence="7" id="KW-0539">Nucleus</keyword>
<dbReference type="PANTHER" id="PTHR13421">
    <property type="entry name" value="SNRNA-ACTIVATING PROTEIN COMPLEX SUBUNIT 3"/>
    <property type="match status" value="1"/>
</dbReference>
<dbReference type="GO" id="GO:0042796">
    <property type="term" value="P:snRNA transcription by RNA polymerase III"/>
    <property type="evidence" value="ECO:0007669"/>
    <property type="project" value="TreeGrafter"/>
</dbReference>
<dbReference type="CTD" id="6619"/>
<proteinExistence type="evidence at transcript level"/>
<dbReference type="GO" id="GO:0001046">
    <property type="term" value="F:core promoter sequence-specific DNA binding"/>
    <property type="evidence" value="ECO:0007669"/>
    <property type="project" value="TreeGrafter"/>
</dbReference>
<keyword evidence="13" id="KW-1185">Reference proteome</keyword>
<reference evidence="12" key="4">
    <citation type="submission" date="2025-05" db="UniProtKB">
        <authorList>
            <consortium name="Ensembl"/>
        </authorList>
    </citation>
    <scope>IDENTIFICATION</scope>
</reference>
<dbReference type="GeneID" id="103177693"/>
<dbReference type="GO" id="GO:0001006">
    <property type="term" value="F:RNA polymerase III type 3 promoter sequence-specific DNA binding"/>
    <property type="evidence" value="ECO:0007669"/>
    <property type="project" value="TreeGrafter"/>
</dbReference>
<evidence type="ECO:0000256" key="3">
    <source>
        <dbReference type="ARBA" id="ARBA00013634"/>
    </source>
</evidence>
<dbReference type="InterPro" id="IPR022042">
    <property type="entry name" value="snRNA-activating_su3"/>
</dbReference>
<dbReference type="GO" id="GO:0000978">
    <property type="term" value="F:RNA polymerase II cis-regulatory region sequence-specific DNA binding"/>
    <property type="evidence" value="ECO:0007669"/>
    <property type="project" value="TreeGrafter"/>
</dbReference>
<dbReference type="OMA" id="AHRDDCL"/>
<sequence>MATGSEWRNRCPEYEPSGVISRLVSVASVSGQWAERLDPAHLALHPQDEEQTDEQLAAQLGLSEETLSDLRLVCGVDTLNCLEETNRDVIPEDTDLVTSGIRRKAIESREERLIYDRISRQELFDNEHEMHIVGRKPSKPEDTIQPGELILSVHVYFPIIAFKHKEVKPYLTMLVLGSQKLTDLRDAIKCVSDLQIGGEFSSTPDLAPEHVSKDLYKSAFFFFEDTFYNDMRYPECRNLSRTITEWAESHDRGYGNFKMAKMEDRTFNDMWIKIGCPYLYCHQGDCEHLIIITDIRLAHRDDCLDKTLYPCVIRKPWFRTRKCSVCKLYIVRWVTNNDSFAPDDPSYFCNVCFKMLHYDTDGNKMGEFLAYPYVDPGMFN</sequence>
<evidence type="ECO:0000256" key="10">
    <source>
        <dbReference type="ARBA" id="ARBA00029606"/>
    </source>
</evidence>
<dbReference type="STRING" id="7868.ENSCMIP00000041734"/>
<comment type="subunit">
    <text evidence="9">Part of the SNAPc complex composed of 5 subunits: SNAPC1, SNAPC2, SNAPC3, SNAPC4 and SNAPC5. SNAPC3 interacts with SNAPC1.</text>
</comment>
<comment type="similarity">
    <text evidence="2">Belongs to the SNAPC3/SRD2 family.</text>
</comment>
<evidence type="ECO:0000313" key="13">
    <source>
        <dbReference type="Proteomes" id="UP000314986"/>
    </source>
</evidence>
<name>V9KGE9_CALMI</name>
<dbReference type="GO" id="GO:0042795">
    <property type="term" value="P:snRNA transcription by RNA polymerase II"/>
    <property type="evidence" value="ECO:0007669"/>
    <property type="project" value="TreeGrafter"/>
</dbReference>
<evidence type="ECO:0000256" key="4">
    <source>
        <dbReference type="ARBA" id="ARBA00023015"/>
    </source>
</evidence>
<dbReference type="Pfam" id="PF12251">
    <property type="entry name" value="SNAPC3"/>
    <property type="match status" value="1"/>
</dbReference>
<dbReference type="Ensembl" id="ENSCMIT00000042332.1">
    <property type="protein sequence ID" value="ENSCMIP00000041734.1"/>
    <property type="gene ID" value="ENSCMIG00000017394.1"/>
</dbReference>
<dbReference type="GO" id="GO:0005634">
    <property type="term" value="C:nucleus"/>
    <property type="evidence" value="ECO:0007669"/>
    <property type="project" value="UniProtKB-SubCell"/>
</dbReference>
<dbReference type="EMBL" id="JW864571">
    <property type="protein sequence ID" value="AFO97088.1"/>
    <property type="molecule type" value="mRNA"/>
</dbReference>